<accession>A0ABR9AIR5</accession>
<evidence type="ECO:0000256" key="2">
    <source>
        <dbReference type="ARBA" id="ARBA00006275"/>
    </source>
</evidence>
<keyword evidence="5" id="KW-0998">Cell outer membrane</keyword>
<proteinExistence type="inferred from homology"/>
<protein>
    <submittedName>
        <fullName evidence="9">RagB/SusD family nutrient uptake outer membrane protein</fullName>
    </submittedName>
</protein>
<evidence type="ECO:0000313" key="9">
    <source>
        <dbReference type="EMBL" id="MBD8487820.1"/>
    </source>
</evidence>
<evidence type="ECO:0000313" key="10">
    <source>
        <dbReference type="Proteomes" id="UP000647133"/>
    </source>
</evidence>
<evidence type="ECO:0000259" key="8">
    <source>
        <dbReference type="Pfam" id="PF14322"/>
    </source>
</evidence>
<feature type="domain" description="RagB/SusD" evidence="7">
    <location>
        <begin position="316"/>
        <end position="610"/>
    </location>
</feature>
<evidence type="ECO:0000256" key="1">
    <source>
        <dbReference type="ARBA" id="ARBA00004442"/>
    </source>
</evidence>
<sequence length="610" mass="70372">MMNLKDKKYRLIALALMGQLLFSSSCNEDFLNTVPDNITTLEDVFTNKNMTEEWLARIYNPIPQMWDQPYGTPWSGQSDEVNYAWSQPAINSGALTPVNTDPNHWDWYYQTIRSAGIFLENIDMNQEILEQPGGPQLISQYKGEARFLRAYFYWLMMKQYGPIVIMGESTLPPEADFQIPRSTWDESVAYVLSEMDKAYELVPEKHLNPNNPNQEDLQQTGRITKPIIKAVQSQILLYHASPLFNGNTSLGNFKNQDGTVLFNQTYEEERWKDAADAAKEVIDMGLWDLYEVDHEDPFMKGYLSSKELMYDGWDTEGIWLRPDNNVNGSWERHCSPRNANGQAWNGIAVTQEMVDDFRMANGKSIDDPTSGYTETGFTSEASELYAAGTYNMYIGREPRFYVNVTFNGATVPVVSVPGSDYVEFYFSGNSGKQGAPRDWPITGYTARKNIHPNTDFRSGTNFARPAMMIRLGEIYLNYIEALNEYSPGHPDILIYLNEIRNRGGLAEYEGNTDQATMRKEIRLERQIELMYEGHRYWDVRRWKIADTEEDHQGGEFHGMNIEAGGYMSDPAFHQRVVAFTRTDWRDKFYFYPIPQREIDRNKVLVQFPGY</sequence>
<keyword evidence="10" id="KW-1185">Reference proteome</keyword>
<evidence type="ECO:0000256" key="6">
    <source>
        <dbReference type="SAM" id="SignalP"/>
    </source>
</evidence>
<comment type="similarity">
    <text evidence="2">Belongs to the SusD family.</text>
</comment>
<organism evidence="9 10">
    <name type="scientific">Echinicola arenosa</name>
    <dbReference type="NCBI Taxonomy" id="2774144"/>
    <lineage>
        <taxon>Bacteria</taxon>
        <taxon>Pseudomonadati</taxon>
        <taxon>Bacteroidota</taxon>
        <taxon>Cytophagia</taxon>
        <taxon>Cytophagales</taxon>
        <taxon>Cyclobacteriaceae</taxon>
        <taxon>Echinicola</taxon>
    </lineage>
</organism>
<dbReference type="Pfam" id="PF14322">
    <property type="entry name" value="SusD-like_3"/>
    <property type="match status" value="1"/>
</dbReference>
<dbReference type="InterPro" id="IPR011990">
    <property type="entry name" value="TPR-like_helical_dom_sf"/>
</dbReference>
<evidence type="ECO:0000256" key="4">
    <source>
        <dbReference type="ARBA" id="ARBA00023136"/>
    </source>
</evidence>
<evidence type="ECO:0000259" key="7">
    <source>
        <dbReference type="Pfam" id="PF07980"/>
    </source>
</evidence>
<keyword evidence="4" id="KW-0472">Membrane</keyword>
<evidence type="ECO:0000256" key="5">
    <source>
        <dbReference type="ARBA" id="ARBA00023237"/>
    </source>
</evidence>
<dbReference type="Gene3D" id="1.25.40.390">
    <property type="match status" value="1"/>
</dbReference>
<dbReference type="SUPFAM" id="SSF48452">
    <property type="entry name" value="TPR-like"/>
    <property type="match status" value="1"/>
</dbReference>
<dbReference type="EMBL" id="JACYTQ010000001">
    <property type="protein sequence ID" value="MBD8487820.1"/>
    <property type="molecule type" value="Genomic_DNA"/>
</dbReference>
<dbReference type="Pfam" id="PF07980">
    <property type="entry name" value="SusD_RagB"/>
    <property type="match status" value="1"/>
</dbReference>
<dbReference type="RefSeq" id="WP_192008342.1">
    <property type="nucleotide sequence ID" value="NZ_JACYTQ010000001.1"/>
</dbReference>
<reference evidence="9 10" key="1">
    <citation type="submission" date="2020-09" db="EMBL/GenBank/DDBJ databases">
        <title>Echinicola sp. CAU 1574 isolated from sand of Sido Beach.</title>
        <authorList>
            <person name="Kim W."/>
        </authorList>
    </citation>
    <scope>NUCLEOTIDE SEQUENCE [LARGE SCALE GENOMIC DNA]</scope>
    <source>
        <strain evidence="9 10">CAU 1574</strain>
    </source>
</reference>
<comment type="caution">
    <text evidence="9">The sequence shown here is derived from an EMBL/GenBank/DDBJ whole genome shotgun (WGS) entry which is preliminary data.</text>
</comment>
<name>A0ABR9AIR5_9BACT</name>
<gene>
    <name evidence="9" type="ORF">IFO69_03560</name>
</gene>
<feature type="chain" id="PRO_5045636482" evidence="6">
    <location>
        <begin position="29"/>
        <end position="610"/>
    </location>
</feature>
<dbReference type="PROSITE" id="PS51257">
    <property type="entry name" value="PROKAR_LIPOPROTEIN"/>
    <property type="match status" value="1"/>
</dbReference>
<comment type="subcellular location">
    <subcellularLocation>
        <location evidence="1">Cell outer membrane</location>
    </subcellularLocation>
</comment>
<dbReference type="InterPro" id="IPR033985">
    <property type="entry name" value="SusD-like_N"/>
</dbReference>
<feature type="domain" description="SusD-like N-terminal" evidence="8">
    <location>
        <begin position="81"/>
        <end position="206"/>
    </location>
</feature>
<keyword evidence="3 6" id="KW-0732">Signal</keyword>
<dbReference type="InterPro" id="IPR012944">
    <property type="entry name" value="SusD_RagB_dom"/>
</dbReference>
<feature type="signal peptide" evidence="6">
    <location>
        <begin position="1"/>
        <end position="28"/>
    </location>
</feature>
<evidence type="ECO:0000256" key="3">
    <source>
        <dbReference type="ARBA" id="ARBA00022729"/>
    </source>
</evidence>
<dbReference type="Proteomes" id="UP000647133">
    <property type="component" value="Unassembled WGS sequence"/>
</dbReference>